<evidence type="ECO:0000256" key="4">
    <source>
        <dbReference type="ARBA" id="ARBA00022448"/>
    </source>
</evidence>
<feature type="transmembrane region" description="Helical" evidence="8">
    <location>
        <begin position="298"/>
        <end position="320"/>
    </location>
</feature>
<dbReference type="PROSITE" id="PS50850">
    <property type="entry name" value="MFS"/>
    <property type="match status" value="1"/>
</dbReference>
<keyword evidence="7 8" id="KW-0472">Membrane</keyword>
<feature type="transmembrane region" description="Helical" evidence="8">
    <location>
        <begin position="211"/>
        <end position="232"/>
    </location>
</feature>
<feature type="transmembrane region" description="Helical" evidence="8">
    <location>
        <begin position="270"/>
        <end position="292"/>
    </location>
</feature>
<dbReference type="InterPro" id="IPR011701">
    <property type="entry name" value="MFS"/>
</dbReference>
<accession>A0A840BTC7</accession>
<proteinExistence type="inferred from homology"/>
<evidence type="ECO:0000256" key="8">
    <source>
        <dbReference type="SAM" id="Phobius"/>
    </source>
</evidence>
<dbReference type="Gene3D" id="1.20.1250.20">
    <property type="entry name" value="MFS general substrate transporter like domains"/>
    <property type="match status" value="1"/>
</dbReference>
<evidence type="ECO:0000313" key="11">
    <source>
        <dbReference type="Proteomes" id="UP000561045"/>
    </source>
</evidence>
<dbReference type="GO" id="GO:0022857">
    <property type="term" value="F:transmembrane transporter activity"/>
    <property type="evidence" value="ECO:0007669"/>
    <property type="project" value="InterPro"/>
</dbReference>
<comment type="caution">
    <text evidence="10">The sequence shown here is derived from an EMBL/GenBank/DDBJ whole genome shotgun (WGS) entry which is preliminary data.</text>
</comment>
<feature type="transmembrane region" description="Helical" evidence="8">
    <location>
        <begin position="361"/>
        <end position="378"/>
    </location>
</feature>
<dbReference type="PRINTS" id="PR01035">
    <property type="entry name" value="TCRTETA"/>
</dbReference>
<comment type="similarity">
    <text evidence="3">Belongs to the major facilitator superfamily. TCR/Tet family.</text>
</comment>
<protein>
    <submittedName>
        <fullName evidence="10">Putative MFS family arabinose efflux permease</fullName>
    </submittedName>
</protein>
<evidence type="ECO:0000256" key="5">
    <source>
        <dbReference type="ARBA" id="ARBA00022692"/>
    </source>
</evidence>
<evidence type="ECO:0000256" key="7">
    <source>
        <dbReference type="ARBA" id="ARBA00023136"/>
    </source>
</evidence>
<reference evidence="10 11" key="1">
    <citation type="submission" date="2020-08" db="EMBL/GenBank/DDBJ databases">
        <title>Genomic Encyclopedia of Type Strains, Phase IV (KMG-IV): sequencing the most valuable type-strain genomes for metagenomic binning, comparative biology and taxonomic classification.</title>
        <authorList>
            <person name="Goeker M."/>
        </authorList>
    </citation>
    <scope>NUCLEOTIDE SEQUENCE [LARGE SCALE GENOMIC DNA]</scope>
    <source>
        <strain evidence="10 11">DSM 106739</strain>
    </source>
</reference>
<dbReference type="Pfam" id="PF07690">
    <property type="entry name" value="MFS_1"/>
    <property type="match status" value="1"/>
</dbReference>
<dbReference type="Proteomes" id="UP000561045">
    <property type="component" value="Unassembled WGS sequence"/>
</dbReference>
<keyword evidence="11" id="KW-1185">Reference proteome</keyword>
<dbReference type="PANTHER" id="PTHR23504">
    <property type="entry name" value="MAJOR FACILITATOR SUPERFAMILY DOMAIN-CONTAINING PROTEIN 10"/>
    <property type="match status" value="1"/>
</dbReference>
<dbReference type="PANTHER" id="PTHR23504:SF15">
    <property type="entry name" value="MAJOR FACILITATOR SUPERFAMILY (MFS) PROFILE DOMAIN-CONTAINING PROTEIN"/>
    <property type="match status" value="1"/>
</dbReference>
<feature type="transmembrane region" description="Helical" evidence="8">
    <location>
        <begin position="244"/>
        <end position="263"/>
    </location>
</feature>
<feature type="transmembrane region" description="Helical" evidence="8">
    <location>
        <begin position="332"/>
        <end position="355"/>
    </location>
</feature>
<feature type="transmembrane region" description="Helical" evidence="8">
    <location>
        <begin position="155"/>
        <end position="176"/>
    </location>
</feature>
<keyword evidence="5 8" id="KW-0812">Transmembrane</keyword>
<sequence>MSTVGVALPYPILSPLFIDGPVNGFTHWLGLDPKLLLGIAIALNPLGILLGSVVLGPMSDRYGRRRIMLGTLTLAIAGYALSALALFGENYPLFALARFATGLCEGNAAIARAIAADLHPQIDKTRSFSMVNAALYIGWLVGPLLGGFLMPFGGWVPFVVAAAMMLPALTLLAWLVPNTGAKVDLSGRGWITFAREQHALRLLDDVEVRRVFWLQLAFTFGLNGFYEFYPLWLVEFARLGPSGISWVTAGLCLLMTLMSALVWPRIGPRFAPLAAASTTAALAAAGFAVLATGARLPGLAVIVLLGLPLAVYGTSMPVYWSQRFDRHGQGAVMGLLSTTFCLANVAVALIGAALILLDTRLVLALSALACGLAAWRLAALRRDGRAAAATV</sequence>
<gene>
    <name evidence="10" type="ORF">GGR36_003412</name>
</gene>
<evidence type="ECO:0000259" key="9">
    <source>
        <dbReference type="PROSITE" id="PS50850"/>
    </source>
</evidence>
<comment type="function">
    <text evidence="1">Resistance to tetracycline by an active tetracycline efflux. This is an energy-dependent process that decreases the accumulation of the antibiotic in whole cells. This protein functions as a metal-tetracycline/H(+) antiporter.</text>
</comment>
<keyword evidence="6 8" id="KW-1133">Transmembrane helix</keyword>
<organism evidence="10 11">
    <name type="scientific">Niveibacterium umoris</name>
    <dbReference type="NCBI Taxonomy" id="1193620"/>
    <lineage>
        <taxon>Bacteria</taxon>
        <taxon>Pseudomonadati</taxon>
        <taxon>Pseudomonadota</taxon>
        <taxon>Betaproteobacteria</taxon>
        <taxon>Rhodocyclales</taxon>
        <taxon>Rhodocyclaceae</taxon>
        <taxon>Niveibacterium</taxon>
    </lineage>
</organism>
<feature type="transmembrane region" description="Helical" evidence="8">
    <location>
        <begin position="67"/>
        <end position="87"/>
    </location>
</feature>
<comment type="subcellular location">
    <subcellularLocation>
        <location evidence="2">Membrane</location>
        <topology evidence="2">Multi-pass membrane protein</topology>
    </subcellularLocation>
</comment>
<dbReference type="PROSITE" id="PS00216">
    <property type="entry name" value="SUGAR_TRANSPORT_1"/>
    <property type="match status" value="1"/>
</dbReference>
<name>A0A840BTC7_9RHOO</name>
<feature type="domain" description="Major facilitator superfamily (MFS) profile" evidence="9">
    <location>
        <begin position="1"/>
        <end position="382"/>
    </location>
</feature>
<dbReference type="InterPro" id="IPR036259">
    <property type="entry name" value="MFS_trans_sf"/>
</dbReference>
<dbReference type="SUPFAM" id="SSF103473">
    <property type="entry name" value="MFS general substrate transporter"/>
    <property type="match status" value="1"/>
</dbReference>
<evidence type="ECO:0000256" key="6">
    <source>
        <dbReference type="ARBA" id="ARBA00022989"/>
    </source>
</evidence>
<keyword evidence="4" id="KW-0813">Transport</keyword>
<dbReference type="InterPro" id="IPR020846">
    <property type="entry name" value="MFS_dom"/>
</dbReference>
<feature type="transmembrane region" description="Helical" evidence="8">
    <location>
        <begin position="35"/>
        <end position="55"/>
    </location>
</feature>
<dbReference type="GO" id="GO:0016020">
    <property type="term" value="C:membrane"/>
    <property type="evidence" value="ECO:0007669"/>
    <property type="project" value="UniProtKB-SubCell"/>
</dbReference>
<dbReference type="InterPro" id="IPR001958">
    <property type="entry name" value="Tet-R_TetA/multi-R_MdtG-like"/>
</dbReference>
<evidence type="ECO:0000256" key="2">
    <source>
        <dbReference type="ARBA" id="ARBA00004141"/>
    </source>
</evidence>
<dbReference type="InterPro" id="IPR005829">
    <property type="entry name" value="Sugar_transporter_CS"/>
</dbReference>
<evidence type="ECO:0000313" key="10">
    <source>
        <dbReference type="EMBL" id="MBB4014066.1"/>
    </source>
</evidence>
<feature type="transmembrane region" description="Helical" evidence="8">
    <location>
        <begin position="93"/>
        <end position="115"/>
    </location>
</feature>
<evidence type="ECO:0000256" key="3">
    <source>
        <dbReference type="ARBA" id="ARBA00007520"/>
    </source>
</evidence>
<dbReference type="EMBL" id="JACIET010000002">
    <property type="protein sequence ID" value="MBB4014066.1"/>
    <property type="molecule type" value="Genomic_DNA"/>
</dbReference>
<evidence type="ECO:0000256" key="1">
    <source>
        <dbReference type="ARBA" id="ARBA00003279"/>
    </source>
</evidence>
<dbReference type="AlphaFoldDB" id="A0A840BTC7"/>
<feature type="transmembrane region" description="Helical" evidence="8">
    <location>
        <begin position="127"/>
        <end position="149"/>
    </location>
</feature>